<dbReference type="Gene3D" id="3.40.47.10">
    <property type="match status" value="1"/>
</dbReference>
<dbReference type="Pfam" id="PF02803">
    <property type="entry name" value="Thiolase_C"/>
    <property type="match status" value="1"/>
</dbReference>
<feature type="active site" description="Proton acceptor" evidence="6">
    <location>
        <position position="320"/>
    </location>
</feature>
<dbReference type="InterPro" id="IPR020616">
    <property type="entry name" value="Thiolase_N"/>
</dbReference>
<reference evidence="10 11" key="1">
    <citation type="submission" date="2018-06" db="EMBL/GenBank/DDBJ databases">
        <title>Comparative genomics reveals the genomic features of Rhizophagus irregularis, R. cerebriforme, R. diaphanum and Gigaspora rosea, and their symbiotic lifestyle signature.</title>
        <authorList>
            <person name="Morin E."/>
            <person name="San Clemente H."/>
            <person name="Chen E.C.H."/>
            <person name="De La Providencia I."/>
            <person name="Hainaut M."/>
            <person name="Kuo A."/>
            <person name="Kohler A."/>
            <person name="Murat C."/>
            <person name="Tang N."/>
            <person name="Roy S."/>
            <person name="Loubradou J."/>
            <person name="Henrissat B."/>
            <person name="Grigoriev I.V."/>
            <person name="Corradi N."/>
            <person name="Roux C."/>
            <person name="Martin F.M."/>
        </authorList>
    </citation>
    <scope>NUCLEOTIDE SEQUENCE [LARGE SCALE GENOMIC DNA]</scope>
    <source>
        <strain evidence="10 11">DAOM 194757</strain>
    </source>
</reference>
<dbReference type="EC" id="2.3.1.9" evidence="2"/>
<evidence type="ECO:0000313" key="11">
    <source>
        <dbReference type="Proteomes" id="UP000266673"/>
    </source>
</evidence>
<dbReference type="PANTHER" id="PTHR18919:SF165">
    <property type="entry name" value="ACETYL-COA ACETYLTRANSFERASE"/>
    <property type="match status" value="1"/>
</dbReference>
<feature type="domain" description="Thiolase C-terminal" evidence="9">
    <location>
        <begin position="266"/>
        <end position="362"/>
    </location>
</feature>
<dbReference type="Pfam" id="PF00108">
    <property type="entry name" value="Thiolase_N"/>
    <property type="match status" value="1"/>
</dbReference>
<dbReference type="InterPro" id="IPR016039">
    <property type="entry name" value="Thiolase-like"/>
</dbReference>
<dbReference type="InterPro" id="IPR020613">
    <property type="entry name" value="Thiolase_CS"/>
</dbReference>
<dbReference type="PANTHER" id="PTHR18919">
    <property type="entry name" value="ACETYL-COA C-ACYLTRANSFERASE"/>
    <property type="match status" value="1"/>
</dbReference>
<dbReference type="GO" id="GO:0003985">
    <property type="term" value="F:acetyl-CoA C-acetyltransferase activity"/>
    <property type="evidence" value="ECO:0007669"/>
    <property type="project" value="UniProtKB-EC"/>
</dbReference>
<gene>
    <name evidence="10" type="ORF">C2G38_2134903</name>
</gene>
<evidence type="ECO:0000313" key="10">
    <source>
        <dbReference type="EMBL" id="RIB13574.1"/>
    </source>
</evidence>
<evidence type="ECO:0000256" key="6">
    <source>
        <dbReference type="PIRSR" id="PIRSR000429-1"/>
    </source>
</evidence>
<dbReference type="SUPFAM" id="SSF53901">
    <property type="entry name" value="Thiolase-like"/>
    <property type="match status" value="2"/>
</dbReference>
<dbReference type="InterPro" id="IPR020617">
    <property type="entry name" value="Thiolase_C"/>
</dbReference>
<proteinExistence type="inferred from homology"/>
<sequence>MATKKDIYIAAVVRTPLGGFNGSLASLSATQLGSIVIEAALKKANIDLSKIEEVFFGNVLSANLGQNPARQAALGAGIPNSAVATTVNKVCASAMKAVILGAQTIITGCADIVVAGGSRFGYKYGDQTLVDGIVKDGLTDVYNNYLMGVAAEECAADHGISREEQDDYAICSYQRAQAAFADGHYADEIVPVTVSGGKGKPDKVITKDDEIINLNADKLHTVPNSSPLSDGAAAVVLISGEKAHELGIKLIAKISGWGDSAQHPLSHPKALKHAGNIPINQVDYFEINEAFSVVASANIKLLDLSKEKVNVFGGAVAMGHPLGCSGARIICTLISVLKKKGGKIGCAGVCNGGGGASAMVIELV</sequence>
<dbReference type="InterPro" id="IPR002155">
    <property type="entry name" value="Thiolase"/>
</dbReference>
<dbReference type="PROSITE" id="PS00737">
    <property type="entry name" value="THIOLASE_2"/>
    <property type="match status" value="1"/>
</dbReference>
<evidence type="ECO:0000259" key="8">
    <source>
        <dbReference type="Pfam" id="PF00108"/>
    </source>
</evidence>
<evidence type="ECO:0000256" key="3">
    <source>
        <dbReference type="ARBA" id="ARBA00022679"/>
    </source>
</evidence>
<dbReference type="AlphaFoldDB" id="A0A397UTM7"/>
<comment type="caution">
    <text evidence="10">The sequence shown here is derived from an EMBL/GenBank/DDBJ whole genome shotgun (WGS) entry which is preliminary data.</text>
</comment>
<evidence type="ECO:0000256" key="5">
    <source>
        <dbReference type="ARBA" id="ARBA00037924"/>
    </source>
</evidence>
<name>A0A397UTM7_9GLOM</name>
<evidence type="ECO:0000256" key="4">
    <source>
        <dbReference type="ARBA" id="ARBA00023315"/>
    </source>
</evidence>
<keyword evidence="11" id="KW-1185">Reference proteome</keyword>
<dbReference type="CDD" id="cd00751">
    <property type="entry name" value="thiolase"/>
    <property type="match status" value="1"/>
</dbReference>
<organism evidence="10 11">
    <name type="scientific">Gigaspora rosea</name>
    <dbReference type="NCBI Taxonomy" id="44941"/>
    <lineage>
        <taxon>Eukaryota</taxon>
        <taxon>Fungi</taxon>
        <taxon>Fungi incertae sedis</taxon>
        <taxon>Mucoromycota</taxon>
        <taxon>Glomeromycotina</taxon>
        <taxon>Glomeromycetes</taxon>
        <taxon>Diversisporales</taxon>
        <taxon>Gigasporaceae</taxon>
        <taxon>Gigaspora</taxon>
    </lineage>
</organism>
<feature type="active site" description="Proton acceptor" evidence="6">
    <location>
        <position position="350"/>
    </location>
</feature>
<dbReference type="STRING" id="44941.A0A397UTM7"/>
<dbReference type="NCBIfam" id="TIGR01930">
    <property type="entry name" value="AcCoA-C-Actrans"/>
    <property type="match status" value="1"/>
</dbReference>
<dbReference type="GO" id="GO:0005739">
    <property type="term" value="C:mitochondrion"/>
    <property type="evidence" value="ECO:0007669"/>
    <property type="project" value="TreeGrafter"/>
</dbReference>
<dbReference type="PIRSF" id="PIRSF000429">
    <property type="entry name" value="Ac-CoA_Ac_transf"/>
    <property type="match status" value="1"/>
</dbReference>
<dbReference type="GO" id="GO:0006696">
    <property type="term" value="P:ergosterol biosynthetic process"/>
    <property type="evidence" value="ECO:0007669"/>
    <property type="project" value="TreeGrafter"/>
</dbReference>
<dbReference type="PROSITE" id="PS00098">
    <property type="entry name" value="THIOLASE_1"/>
    <property type="match status" value="1"/>
</dbReference>
<evidence type="ECO:0000259" key="9">
    <source>
        <dbReference type="Pfam" id="PF02803"/>
    </source>
</evidence>
<dbReference type="GO" id="GO:0006635">
    <property type="term" value="P:fatty acid beta-oxidation"/>
    <property type="evidence" value="ECO:0007669"/>
    <property type="project" value="TreeGrafter"/>
</dbReference>
<evidence type="ECO:0000256" key="2">
    <source>
        <dbReference type="ARBA" id="ARBA00012705"/>
    </source>
</evidence>
<dbReference type="OrthoDB" id="5404651at2759"/>
<dbReference type="EMBL" id="QKWP01000911">
    <property type="protein sequence ID" value="RIB13574.1"/>
    <property type="molecule type" value="Genomic_DNA"/>
</dbReference>
<evidence type="ECO:0000256" key="1">
    <source>
        <dbReference type="ARBA" id="ARBA00010982"/>
    </source>
</evidence>
<comment type="pathway">
    <text evidence="5">Metabolic intermediate biosynthesis; (R)-mevalonate biosynthesis; (R)-mevalonate from acetyl-CoA: step 1/3.</text>
</comment>
<feature type="domain" description="Thiolase N-terminal" evidence="8">
    <location>
        <begin position="7"/>
        <end position="239"/>
    </location>
</feature>
<dbReference type="InterPro" id="IPR020615">
    <property type="entry name" value="Thiolase_acyl_enz_int_AS"/>
</dbReference>
<accession>A0A397UTM7</accession>
<keyword evidence="3 7" id="KW-0808">Transferase</keyword>
<evidence type="ECO:0000256" key="7">
    <source>
        <dbReference type="RuleBase" id="RU003557"/>
    </source>
</evidence>
<feature type="active site" description="Acyl-thioester intermediate" evidence="6">
    <location>
        <position position="91"/>
    </location>
</feature>
<comment type="similarity">
    <text evidence="1 7">Belongs to the thiolase-like superfamily. Thiolase family.</text>
</comment>
<keyword evidence="4 7" id="KW-0012">Acyltransferase</keyword>
<protein>
    <recommendedName>
        <fullName evidence="2">acetyl-CoA C-acetyltransferase</fullName>
        <ecNumber evidence="2">2.3.1.9</ecNumber>
    </recommendedName>
</protein>
<dbReference type="Proteomes" id="UP000266673">
    <property type="component" value="Unassembled WGS sequence"/>
</dbReference>